<organism evidence="7">
    <name type="scientific">Oryza glumipatula</name>
    <dbReference type="NCBI Taxonomy" id="40148"/>
    <lineage>
        <taxon>Eukaryota</taxon>
        <taxon>Viridiplantae</taxon>
        <taxon>Streptophyta</taxon>
        <taxon>Embryophyta</taxon>
        <taxon>Tracheophyta</taxon>
        <taxon>Spermatophyta</taxon>
        <taxon>Magnoliopsida</taxon>
        <taxon>Liliopsida</taxon>
        <taxon>Poales</taxon>
        <taxon>Poaceae</taxon>
        <taxon>BOP clade</taxon>
        <taxon>Oryzoideae</taxon>
        <taxon>Oryzeae</taxon>
        <taxon>Oryzinae</taxon>
        <taxon>Oryza</taxon>
    </lineage>
</organism>
<dbReference type="HOGENOM" id="CLU_060847_0_0_1"/>
<dbReference type="Pfam" id="PF00249">
    <property type="entry name" value="Myb_DNA-binding"/>
    <property type="match status" value="1"/>
</dbReference>
<accession>A0A0D9Z1L6</accession>
<feature type="domain" description="HTH myb-type" evidence="6">
    <location>
        <begin position="17"/>
        <end position="77"/>
    </location>
</feature>
<reference evidence="7" key="1">
    <citation type="submission" date="2015-04" db="UniProtKB">
        <authorList>
            <consortium name="EnsemblPlants"/>
        </authorList>
    </citation>
    <scope>IDENTIFICATION</scope>
</reference>
<evidence type="ECO:0000256" key="2">
    <source>
        <dbReference type="ARBA" id="ARBA00023125"/>
    </source>
</evidence>
<dbReference type="InterPro" id="IPR006447">
    <property type="entry name" value="Myb_dom_plants"/>
</dbReference>
<dbReference type="eggNOG" id="ENOG502RM8S">
    <property type="taxonomic scope" value="Eukaryota"/>
</dbReference>
<proteinExistence type="predicted"/>
<keyword evidence="2" id="KW-0238">DNA-binding</keyword>
<sequence length="404" mass="42443">MVGGGRERNGGVRQYNRSKVPRLRWTPDLHHCFVHAIHKLGGQDKATPKRVLQLMGVGGLTISHVKSHLQMYRNMRNDLGMQGIQVQQVDQEHTYGGGVEVWTDMQQCDHDECDVPCCSCHSPKPRKEPLLHLQLKSSGMNIDEPGTRARIAAPNVRSCRDDAAASATETRRRRGGRPEEVDDDANASASPRISQLQLLHLRGHGIRESDMSPSTSLQCYYVRSQRTTTMPPGAAAAAAGGDGGSQCYAAPRYSSSSKLKFLGFVVTSGPPPPPPPPPRLPPPAACCCGSDDNIPFQVGTFAPHRVAPPTASCGGGGGGRAEARPSSSYRSVWFEPAAAAAASNNGVAPDGEHDDGCSLSLSLALDTGCGGAGAGAGGSLVTSTTSSSSGSRISLDLSLSTLDS</sequence>
<dbReference type="Gramene" id="OGLUM03G02310.1">
    <property type="protein sequence ID" value="OGLUM03G02310.1"/>
    <property type="gene ID" value="OGLUM03G02310"/>
</dbReference>
<dbReference type="FunFam" id="1.10.10.60:FF:000002">
    <property type="entry name" value="Myb family transcription factor"/>
    <property type="match status" value="1"/>
</dbReference>
<evidence type="ECO:0000256" key="3">
    <source>
        <dbReference type="ARBA" id="ARBA00023163"/>
    </source>
</evidence>
<evidence type="ECO:0000256" key="4">
    <source>
        <dbReference type="ARBA" id="ARBA00023242"/>
    </source>
</evidence>
<name>A0A0D9Z1L6_9ORYZ</name>
<dbReference type="NCBIfam" id="TIGR01557">
    <property type="entry name" value="myb_SHAQKYF"/>
    <property type="match status" value="1"/>
</dbReference>
<keyword evidence="3" id="KW-0804">Transcription</keyword>
<dbReference type="InterPro" id="IPR009057">
    <property type="entry name" value="Homeodomain-like_sf"/>
</dbReference>
<keyword evidence="1" id="KW-0805">Transcription regulation</keyword>
<protein>
    <recommendedName>
        <fullName evidence="6">HTH myb-type domain-containing protein</fullName>
    </recommendedName>
</protein>
<dbReference type="GO" id="GO:0003677">
    <property type="term" value="F:DNA binding"/>
    <property type="evidence" value="ECO:0007669"/>
    <property type="project" value="UniProtKB-KW"/>
</dbReference>
<evidence type="ECO:0000313" key="7">
    <source>
        <dbReference type="EnsemblPlants" id="OGLUM03G02310.1"/>
    </source>
</evidence>
<dbReference type="AlphaFoldDB" id="A0A0D9Z1L6"/>
<dbReference type="PANTHER" id="PTHR31314">
    <property type="entry name" value="MYB FAMILY TRANSCRIPTION FACTOR PHL7-LIKE"/>
    <property type="match status" value="1"/>
</dbReference>
<evidence type="ECO:0000256" key="5">
    <source>
        <dbReference type="SAM" id="MobiDB-lite"/>
    </source>
</evidence>
<dbReference type="SUPFAM" id="SSF46689">
    <property type="entry name" value="Homeodomain-like"/>
    <property type="match status" value="1"/>
</dbReference>
<dbReference type="GO" id="GO:0003700">
    <property type="term" value="F:DNA-binding transcription factor activity"/>
    <property type="evidence" value="ECO:0007669"/>
    <property type="project" value="InterPro"/>
</dbReference>
<evidence type="ECO:0000256" key="1">
    <source>
        <dbReference type="ARBA" id="ARBA00023015"/>
    </source>
</evidence>
<dbReference type="Proteomes" id="UP000026961">
    <property type="component" value="Chromosome 3"/>
</dbReference>
<dbReference type="Gene3D" id="1.10.10.60">
    <property type="entry name" value="Homeodomain-like"/>
    <property type="match status" value="1"/>
</dbReference>
<dbReference type="InterPro" id="IPR046955">
    <property type="entry name" value="PHR1-like"/>
</dbReference>
<dbReference type="InterPro" id="IPR001005">
    <property type="entry name" value="SANT/Myb"/>
</dbReference>
<dbReference type="PANTHER" id="PTHR31314:SF188">
    <property type="entry name" value="TRANSCRIPTION FACTOR KAN2 ISOFORM X1-RELATED"/>
    <property type="match status" value="1"/>
</dbReference>
<evidence type="ECO:0000259" key="6">
    <source>
        <dbReference type="PROSITE" id="PS51294"/>
    </source>
</evidence>
<dbReference type="PROSITE" id="PS51294">
    <property type="entry name" value="HTH_MYB"/>
    <property type="match status" value="1"/>
</dbReference>
<feature type="region of interest" description="Disordered" evidence="5">
    <location>
        <begin position="154"/>
        <end position="192"/>
    </location>
</feature>
<keyword evidence="4" id="KW-0539">Nucleus</keyword>
<dbReference type="InterPro" id="IPR017930">
    <property type="entry name" value="Myb_dom"/>
</dbReference>
<feature type="region of interest" description="Disordered" evidence="5">
    <location>
        <begin position="307"/>
        <end position="327"/>
    </location>
</feature>
<keyword evidence="8" id="KW-1185">Reference proteome</keyword>
<dbReference type="EnsemblPlants" id="OGLUM03G02310.1">
    <property type="protein sequence ID" value="OGLUM03G02310.1"/>
    <property type="gene ID" value="OGLUM03G02310"/>
</dbReference>
<evidence type="ECO:0000313" key="8">
    <source>
        <dbReference type="Proteomes" id="UP000026961"/>
    </source>
</evidence>
<reference evidence="7" key="2">
    <citation type="submission" date="2018-05" db="EMBL/GenBank/DDBJ databases">
        <title>OgluRS3 (Oryza glumaepatula Reference Sequence Version 3).</title>
        <authorList>
            <person name="Zhang J."/>
            <person name="Kudrna D."/>
            <person name="Lee S."/>
            <person name="Talag J."/>
            <person name="Welchert J."/>
            <person name="Wing R.A."/>
        </authorList>
    </citation>
    <scope>NUCLEOTIDE SEQUENCE [LARGE SCALE GENOMIC DNA]</scope>
</reference>